<keyword evidence="2" id="KW-0732">Signal</keyword>
<name>A0A6N4TJR2_9FIRM</name>
<reference evidence="5" key="1">
    <citation type="submission" date="2019-05" db="EMBL/GenBank/DDBJ databases">
        <title>Complete genome sequencing of Absiella argi strain JCM 30884.</title>
        <authorList>
            <person name="Sakamoto M."/>
            <person name="Murakami T."/>
            <person name="Mori H."/>
        </authorList>
    </citation>
    <scope>NUCLEOTIDE SEQUENCE [LARGE SCALE GENOMIC DNA]</scope>
    <source>
        <strain evidence="5">JCM 30884</strain>
    </source>
</reference>
<dbReference type="Pfam" id="PF18050">
    <property type="entry name" value="Cyclophil_like2"/>
    <property type="match status" value="1"/>
</dbReference>
<evidence type="ECO:0000313" key="4">
    <source>
        <dbReference type="EMBL" id="BBK22332.1"/>
    </source>
</evidence>
<dbReference type="EMBL" id="AP019695">
    <property type="protein sequence ID" value="BBK22332.1"/>
    <property type="molecule type" value="Genomic_DNA"/>
</dbReference>
<protein>
    <recommendedName>
        <fullName evidence="3">Cyclophilin-like domain-containing protein</fullName>
    </recommendedName>
</protein>
<dbReference type="AlphaFoldDB" id="A0A6N4TJR2"/>
<sequence length="172" mass="19380">MKKVIGSFMMFLLLVCGCSAQKETTPDKKESTKAEVKEEVKEKNEEVKPEEKTESNRIRLKVGNQEIYATLLDNPTADSLKAMLPVTMTFEDFNNTEKIAYPKTPFTLEGTKKGATPAEGDILVYAPWGNLSIFYHEYNYTDDLLAIGHIDEGLDILTSQTEDFKVTIELSE</sequence>
<keyword evidence="5" id="KW-1185">Reference proteome</keyword>
<proteinExistence type="predicted"/>
<evidence type="ECO:0000313" key="5">
    <source>
        <dbReference type="Proteomes" id="UP000464754"/>
    </source>
</evidence>
<evidence type="ECO:0000259" key="3">
    <source>
        <dbReference type="Pfam" id="PF18050"/>
    </source>
</evidence>
<evidence type="ECO:0000256" key="1">
    <source>
        <dbReference type="SAM" id="MobiDB-lite"/>
    </source>
</evidence>
<dbReference type="RefSeq" id="WP_163051742.1">
    <property type="nucleotide sequence ID" value="NZ_AP019695.1"/>
</dbReference>
<dbReference type="Gene3D" id="2.40.100.20">
    <property type="match status" value="1"/>
</dbReference>
<dbReference type="KEGG" id="aarg:Aargi30884_12350"/>
<evidence type="ECO:0000256" key="2">
    <source>
        <dbReference type="SAM" id="SignalP"/>
    </source>
</evidence>
<feature type="signal peptide" evidence="2">
    <location>
        <begin position="1"/>
        <end position="20"/>
    </location>
</feature>
<dbReference type="InterPro" id="IPR029000">
    <property type="entry name" value="Cyclophilin-like_dom_sf"/>
</dbReference>
<feature type="chain" id="PRO_5039312023" description="Cyclophilin-like domain-containing protein" evidence="2">
    <location>
        <begin position="21"/>
        <end position="172"/>
    </location>
</feature>
<dbReference type="Proteomes" id="UP000464754">
    <property type="component" value="Chromosome"/>
</dbReference>
<organism evidence="4 5">
    <name type="scientific">Amedibacterium intestinale</name>
    <dbReference type="NCBI Taxonomy" id="2583452"/>
    <lineage>
        <taxon>Bacteria</taxon>
        <taxon>Bacillati</taxon>
        <taxon>Bacillota</taxon>
        <taxon>Erysipelotrichia</taxon>
        <taxon>Erysipelotrichales</taxon>
        <taxon>Erysipelotrichaceae</taxon>
        <taxon>Amedibacterium</taxon>
    </lineage>
</organism>
<dbReference type="InterPro" id="IPR041183">
    <property type="entry name" value="Cyclophilin-like"/>
</dbReference>
<accession>A0A6N4TJR2</accession>
<feature type="region of interest" description="Disordered" evidence="1">
    <location>
        <begin position="24"/>
        <end position="54"/>
    </location>
</feature>
<gene>
    <name evidence="4" type="ORF">Aargi30884_12350</name>
</gene>
<feature type="domain" description="Cyclophilin-like" evidence="3">
    <location>
        <begin position="60"/>
        <end position="169"/>
    </location>
</feature>
<dbReference type="SUPFAM" id="SSF50891">
    <property type="entry name" value="Cyclophilin-like"/>
    <property type="match status" value="1"/>
</dbReference>
<dbReference type="PROSITE" id="PS51257">
    <property type="entry name" value="PROKAR_LIPOPROTEIN"/>
    <property type="match status" value="1"/>
</dbReference>